<sequence>MKIISLFNNKGGVGKSTLSYHLGCALAELGKRVLFVDLDPQCNLTINSMFEEELEDIWAKEEPYMEDFSSARANFGDEILESPRSVHFLLKPVQDGQNDIDNLPPAKELRENLWILPGRLSLYQFEATISDRWNRLYEGDPLSIRTITAFRTLCQEYGDKYNCDYVIVDTSSSLGVMNKTIISTVDGFFVPTLPDMFSLYGIKNIGSSLSGRSSLIRLKNLLERIR</sequence>
<proteinExistence type="predicted"/>
<dbReference type="SUPFAM" id="SSF52540">
    <property type="entry name" value="P-loop containing nucleoside triphosphate hydrolases"/>
    <property type="match status" value="1"/>
</dbReference>
<comment type="caution">
    <text evidence="2">The sequence shown here is derived from an EMBL/GenBank/DDBJ whole genome shotgun (WGS) entry which is preliminary data.</text>
</comment>
<protein>
    <submittedName>
        <fullName evidence="2">Chromosome partitioning protein ParA</fullName>
    </submittedName>
</protein>
<evidence type="ECO:0000313" key="2">
    <source>
        <dbReference type="EMBL" id="GBG96727.1"/>
    </source>
</evidence>
<dbReference type="OrthoDB" id="9791162at2"/>
<dbReference type="Gene3D" id="3.40.50.300">
    <property type="entry name" value="P-loop containing nucleotide triphosphate hydrolases"/>
    <property type="match status" value="1"/>
</dbReference>
<dbReference type="InterPro" id="IPR025669">
    <property type="entry name" value="AAA_dom"/>
</dbReference>
<reference evidence="2 3" key="1">
    <citation type="journal article" date="2018" name="Genome Announc.">
        <title>Draft Genome Sequence of Lactococcus sp. Strain NtB2 (JCM 32569), Isolated from the Gut of the Higher Termite Nasutitermes takasagoensis.</title>
        <authorList>
            <person name="Noda S."/>
            <person name="Aihara C."/>
            <person name="Yuki M."/>
            <person name="Ohkuma M."/>
        </authorList>
    </citation>
    <scope>NUCLEOTIDE SEQUENCE [LARGE SCALE GENOMIC DNA]</scope>
    <source>
        <strain evidence="2 3">NtB2</strain>
    </source>
</reference>
<dbReference type="RefSeq" id="WP_125194951.1">
    <property type="nucleotide sequence ID" value="NZ_BFFO01000004.1"/>
</dbReference>
<dbReference type="EMBL" id="BFFO01000004">
    <property type="protein sequence ID" value="GBG96727.1"/>
    <property type="molecule type" value="Genomic_DNA"/>
</dbReference>
<dbReference type="PANTHER" id="PTHR13696:SF99">
    <property type="entry name" value="COBYRINIC ACID AC-DIAMIDE SYNTHASE"/>
    <property type="match status" value="1"/>
</dbReference>
<dbReference type="CDD" id="cd02042">
    <property type="entry name" value="ParAB_family"/>
    <property type="match status" value="1"/>
</dbReference>
<organism evidence="2 3">
    <name type="scientific">Lactococcus termiticola</name>
    <dbReference type="NCBI Taxonomy" id="2169526"/>
    <lineage>
        <taxon>Bacteria</taxon>
        <taxon>Bacillati</taxon>
        <taxon>Bacillota</taxon>
        <taxon>Bacilli</taxon>
        <taxon>Lactobacillales</taxon>
        <taxon>Streptococcaceae</taxon>
        <taxon>Lactococcus</taxon>
    </lineage>
</organism>
<accession>A0A2R5HF96</accession>
<dbReference type="Proteomes" id="UP000245021">
    <property type="component" value="Unassembled WGS sequence"/>
</dbReference>
<evidence type="ECO:0000313" key="3">
    <source>
        <dbReference type="Proteomes" id="UP000245021"/>
    </source>
</evidence>
<dbReference type="Pfam" id="PF13614">
    <property type="entry name" value="AAA_31"/>
    <property type="match status" value="1"/>
</dbReference>
<feature type="domain" description="AAA" evidence="1">
    <location>
        <begin position="1"/>
        <end position="205"/>
    </location>
</feature>
<evidence type="ECO:0000259" key="1">
    <source>
        <dbReference type="Pfam" id="PF13614"/>
    </source>
</evidence>
<keyword evidence="3" id="KW-1185">Reference proteome</keyword>
<dbReference type="InterPro" id="IPR027417">
    <property type="entry name" value="P-loop_NTPase"/>
</dbReference>
<dbReference type="InterPro" id="IPR050678">
    <property type="entry name" value="DNA_Partitioning_ATPase"/>
</dbReference>
<dbReference type="PANTHER" id="PTHR13696">
    <property type="entry name" value="P-LOOP CONTAINING NUCLEOSIDE TRIPHOSPHATE HYDROLASE"/>
    <property type="match status" value="1"/>
</dbReference>
<dbReference type="AlphaFoldDB" id="A0A2R5HF96"/>
<name>A0A2R5HF96_9LACT</name>
<gene>
    <name evidence="2" type="primary">parA</name>
    <name evidence="2" type="ORF">NtB2_00851</name>
</gene>